<proteinExistence type="predicted"/>
<dbReference type="AlphaFoldDB" id="A0A7J6TEG3"/>
<accession>A0A7J6TEG3</accession>
<dbReference type="EMBL" id="JABANO010011603">
    <property type="protein sequence ID" value="KAF4743207.1"/>
    <property type="molecule type" value="Genomic_DNA"/>
</dbReference>
<feature type="region of interest" description="Disordered" evidence="1">
    <location>
        <begin position="1073"/>
        <end position="1101"/>
    </location>
</feature>
<sequence>MTHVIICILLRELETLHTFLAKKSKVGIYTLVIGTKLRRGTFHSRIAKILEKAIGYAVSLAKLLQKTSTASLTSVVGNPSEEKLLRETAKKGPVPAWKREIRTITDFNDILGKHSRDGPDMPALYVYHPPPLEQIIRESKPQDLAADLGSMAVILWAPRGGACPKCRSTLHSSCKDIASCKVILGHSWPERLYTTKRQCRACRHTWVCTSHRYLKTLPYHIAQELTSRYLVIEKSQYGMVMEPILRLRRGVLIQAELSVINGAEELELARRRQLYDITVAKYRSHSLYRKECQGMPAGEIAIPRPEASLSFYTLKHCFLKDYQRHEEALLRELQSYQCDGIVSVDHSRPICKRVTECKAGGYLCALIDGRGIILNLVLVNSTSIRELELAFSQLKGRICPLPEGSTAPRVTLYVDCGCCNTQGDNYRGMVSRSLEIEIDHIETKLDPLHGLFRLQRATNLSCPRATSFSRALSRGMFMPALEDIAALKCRRLRENKEGDPSRDELRLNVRRVIPSSEILNERLEKVVKTYLVLDEEARKTSAGDSQSNILLGPYFWSSYTSLQKHVLNNCLSDNPATTLYLRDSNNRLKSRRGTNSNECIHSTWKRSFSSISRCGAALFDAKSLWKVTYHNRKVIQGLTGRLVVPIPYSIDEVAATELAVLDEALVDEGPPHIKFGTNYLRAIDNNALDRLVAEWVGEEREDPDIDDDNPVIMETQDYNDFDSFTAADLGEVTEARDGNRDSPDDLLAKVLNSPVRRRKFLRLRGLRASTPTVPLACWSDLVKSTIQHLMCSLPADKVTPEIIWREYNKKLLQEIDRAVASDTEVLPLHRISQDNLREYMRTLNNRQSTMATTSTGMEAVIRLMNDLNNQHTEAPPAEPPSMARKGTHLEDGPAPVQVNDVVLEQLLRQMQPTPSVHPQETKLSADAVDPEVAEAVPEPPVRRRSNMLCKFCGLPLAATEFNGHIPDGTRFGLCPKAPPADPNLAALKEEASRRAQDYEVVSIEGKGKKCSLCSLPLGATLKDPSGNIVDKHERFAAGDNDKDLVWYCPVAQNLDEPTLASLRLVKQQRMEARQARKNDQKRKRYQEQVASKAVTRKNVPL</sequence>
<protein>
    <submittedName>
        <fullName evidence="2">Uncharacterized protein</fullName>
    </submittedName>
</protein>
<reference evidence="2 3" key="1">
    <citation type="submission" date="2020-04" db="EMBL/GenBank/DDBJ databases">
        <title>Perkinsus olseni comparative genomics.</title>
        <authorList>
            <person name="Bogema D.R."/>
        </authorList>
    </citation>
    <scope>NUCLEOTIDE SEQUENCE [LARGE SCALE GENOMIC DNA]</scope>
    <source>
        <strain evidence="2 3">ATCC PRA-207</strain>
    </source>
</reference>
<evidence type="ECO:0000313" key="3">
    <source>
        <dbReference type="Proteomes" id="UP000553632"/>
    </source>
</evidence>
<comment type="caution">
    <text evidence="2">The sequence shown here is derived from an EMBL/GenBank/DDBJ whole genome shotgun (WGS) entry which is preliminary data.</text>
</comment>
<evidence type="ECO:0000256" key="1">
    <source>
        <dbReference type="SAM" id="MobiDB-lite"/>
    </source>
</evidence>
<gene>
    <name evidence="2" type="ORF">FOZ63_009984</name>
</gene>
<evidence type="ECO:0000313" key="2">
    <source>
        <dbReference type="EMBL" id="KAF4743207.1"/>
    </source>
</evidence>
<keyword evidence="3" id="KW-1185">Reference proteome</keyword>
<dbReference type="Proteomes" id="UP000553632">
    <property type="component" value="Unassembled WGS sequence"/>
</dbReference>
<organism evidence="2 3">
    <name type="scientific">Perkinsus olseni</name>
    <name type="common">Perkinsus atlanticus</name>
    <dbReference type="NCBI Taxonomy" id="32597"/>
    <lineage>
        <taxon>Eukaryota</taxon>
        <taxon>Sar</taxon>
        <taxon>Alveolata</taxon>
        <taxon>Perkinsozoa</taxon>
        <taxon>Perkinsea</taxon>
        <taxon>Perkinsida</taxon>
        <taxon>Perkinsidae</taxon>
        <taxon>Perkinsus</taxon>
    </lineage>
</organism>
<name>A0A7J6TEG3_PEROL</name>